<dbReference type="VEuPathDB" id="TrichDB:TRFO_17754"/>
<gene>
    <name evidence="2" type="ORF">TRFO_17754</name>
</gene>
<feature type="compositionally biased region" description="Acidic residues" evidence="1">
    <location>
        <begin position="43"/>
        <end position="53"/>
    </location>
</feature>
<proteinExistence type="predicted"/>
<sequence length="584" mass="66859">MTQPTIEVEHITVPELDDEMFDNTSASSFSSTSNLMLDKVLELGEEEEEEEEANEKAKKSSRGKNKAKKSAGEEEKPIELKEKKKKKKRVNPQEKYSFANQMAEKMEKLNELPRNEKRPVPDDIIKTVVATFKLNVKPGTAPKITIPDDYKDDDETGISEFEIPNEPYTQSLFNTNIKIEHNEIRTINSNYNIKDTFKSLPENVQEQLKKVGVKPVDKKMNDFERIFENIEKLSGDELPAFATGVFLNGRMHSCADLAKSLLNIRFSCHKIREIFSDLHVTDKKGYLAFFYQLYSENLTSMFFKAILNMPSFRIANYFPDALMREDKTCIILANNARKATKQIKSPTIPFKLETAPRLLLFGSIPIFQQNQTEQWISANNERQLATPFSMIIASLIELIAKTYSDKDCKSILYHGEYGIIWNKLFQLREMFTDSFEEHFYIKRKAHRNEKVTEVLIYALVENRIIDLLAHFIDEENPSSNVISEFVLCISELLKLKQSFVPDCMNDPNIFHQVTADLDKIFTRDPPRKKKAPVKQKSALEKIVDEAKETTVNIVNEAASKANEVVAKAGDAVAVLNDQVQKTVA</sequence>
<organism evidence="2 3">
    <name type="scientific">Tritrichomonas foetus</name>
    <dbReference type="NCBI Taxonomy" id="1144522"/>
    <lineage>
        <taxon>Eukaryota</taxon>
        <taxon>Metamonada</taxon>
        <taxon>Parabasalia</taxon>
        <taxon>Tritrichomonadida</taxon>
        <taxon>Tritrichomonadidae</taxon>
        <taxon>Tritrichomonas</taxon>
    </lineage>
</organism>
<evidence type="ECO:0000313" key="3">
    <source>
        <dbReference type="Proteomes" id="UP000179807"/>
    </source>
</evidence>
<feature type="compositionally biased region" description="Low complexity" evidence="1">
    <location>
        <begin position="22"/>
        <end position="38"/>
    </location>
</feature>
<name>A0A1J4KM49_9EUKA</name>
<dbReference type="AlphaFoldDB" id="A0A1J4KM49"/>
<accession>A0A1J4KM49</accession>
<evidence type="ECO:0000256" key="1">
    <source>
        <dbReference type="SAM" id="MobiDB-lite"/>
    </source>
</evidence>
<evidence type="ECO:0000313" key="2">
    <source>
        <dbReference type="EMBL" id="OHT12391.1"/>
    </source>
</evidence>
<protein>
    <submittedName>
        <fullName evidence="2">Uncharacterized protein</fullName>
    </submittedName>
</protein>
<feature type="compositionally biased region" description="Basic residues" evidence="1">
    <location>
        <begin position="59"/>
        <end position="69"/>
    </location>
</feature>
<dbReference type="EMBL" id="MLAK01000564">
    <property type="protein sequence ID" value="OHT12391.1"/>
    <property type="molecule type" value="Genomic_DNA"/>
</dbReference>
<feature type="region of interest" description="Disordered" evidence="1">
    <location>
        <begin position="1"/>
        <end position="97"/>
    </location>
</feature>
<dbReference type="OrthoDB" id="10650280at2759"/>
<feature type="compositionally biased region" description="Basic and acidic residues" evidence="1">
    <location>
        <begin position="70"/>
        <end position="82"/>
    </location>
</feature>
<dbReference type="RefSeq" id="XP_068365527.1">
    <property type="nucleotide sequence ID" value="XM_068499772.1"/>
</dbReference>
<dbReference type="GeneID" id="94834476"/>
<dbReference type="Proteomes" id="UP000179807">
    <property type="component" value="Unassembled WGS sequence"/>
</dbReference>
<keyword evidence="3" id="KW-1185">Reference proteome</keyword>
<reference evidence="2" key="1">
    <citation type="submission" date="2016-10" db="EMBL/GenBank/DDBJ databases">
        <authorList>
            <person name="Benchimol M."/>
            <person name="Almeida L.G."/>
            <person name="Vasconcelos A.T."/>
            <person name="Perreira-Neves A."/>
            <person name="Rosa I.A."/>
            <person name="Tasca T."/>
            <person name="Bogo M.R."/>
            <person name="de Souza W."/>
        </authorList>
    </citation>
    <scope>NUCLEOTIDE SEQUENCE [LARGE SCALE GENOMIC DNA]</scope>
    <source>
        <strain evidence="2">K</strain>
    </source>
</reference>
<comment type="caution">
    <text evidence="2">The sequence shown here is derived from an EMBL/GenBank/DDBJ whole genome shotgun (WGS) entry which is preliminary data.</text>
</comment>